<comment type="caution">
    <text evidence="1">The sequence shown here is derived from an EMBL/GenBank/DDBJ whole genome shotgun (WGS) entry which is preliminary data.</text>
</comment>
<accession>A0A4Q5ATV9</accession>
<gene>
    <name evidence="1" type="ORF">PG2003B_1155</name>
</gene>
<dbReference type="AlphaFoldDB" id="A0A4Q5ATV9"/>
<name>A0A4Q5ATV9_9BIFI</name>
<evidence type="ECO:0000313" key="2">
    <source>
        <dbReference type="Proteomes" id="UP000292382"/>
    </source>
</evidence>
<reference evidence="1 2" key="1">
    <citation type="submission" date="2018-12" db="EMBL/GenBank/DDBJ databases">
        <title>Unveiling genomic diversity among members of the Bifidobacterium pseudolongum species, a widely distributed gut commensal of the animal kingdom.</title>
        <authorList>
            <person name="Lugli G.A."/>
            <person name="Duranti S."/>
            <person name="Albert K."/>
            <person name="Mancabelli L."/>
            <person name="Napoli S."/>
            <person name="Viappiani A."/>
            <person name="Anzalone R."/>
            <person name="Longhi G."/>
            <person name="Milani C."/>
            <person name="Turroni F."/>
            <person name="Alessandri G."/>
            <person name="Sela D.A."/>
            <person name="Van Sinderen D."/>
            <person name="Ventura M."/>
        </authorList>
    </citation>
    <scope>NUCLEOTIDE SEQUENCE [LARGE SCALE GENOMIC DNA]</scope>
    <source>
        <strain evidence="1 2">2003B</strain>
    </source>
</reference>
<protein>
    <submittedName>
        <fullName evidence="1">Uncharacterized protein</fullName>
    </submittedName>
</protein>
<dbReference type="RefSeq" id="WP_129966951.1">
    <property type="nucleotide sequence ID" value="NZ_RYUW01000013.1"/>
</dbReference>
<sequence>MNANTTRTQLRDHIARHIAATAHNGWINDTNGDIPPQIGIDPDNLMLYLGHDGETELDAVALADTILDAFEQYDLAATKKGEER</sequence>
<dbReference type="Proteomes" id="UP000292382">
    <property type="component" value="Unassembled WGS sequence"/>
</dbReference>
<dbReference type="EMBL" id="RYUW01000013">
    <property type="protein sequence ID" value="RYQ36318.1"/>
    <property type="molecule type" value="Genomic_DNA"/>
</dbReference>
<proteinExistence type="predicted"/>
<organism evidence="1 2">
    <name type="scientific">Bifidobacterium pseudolongum subsp. globosum</name>
    <dbReference type="NCBI Taxonomy" id="1690"/>
    <lineage>
        <taxon>Bacteria</taxon>
        <taxon>Bacillati</taxon>
        <taxon>Actinomycetota</taxon>
        <taxon>Actinomycetes</taxon>
        <taxon>Bifidobacteriales</taxon>
        <taxon>Bifidobacteriaceae</taxon>
        <taxon>Bifidobacterium</taxon>
    </lineage>
</organism>
<evidence type="ECO:0000313" key="1">
    <source>
        <dbReference type="EMBL" id="RYQ36318.1"/>
    </source>
</evidence>